<dbReference type="Proteomes" id="UP000694863">
    <property type="component" value="Unplaced"/>
</dbReference>
<dbReference type="InterPro" id="IPR029006">
    <property type="entry name" value="ADF-H/Gelsolin-like_dom_sf"/>
</dbReference>
<gene>
    <name evidence="6" type="primary">VILL</name>
</gene>
<dbReference type="PANTHER" id="PTHR11977">
    <property type="entry name" value="VILLIN"/>
    <property type="match status" value="1"/>
</dbReference>
<dbReference type="Gene3D" id="3.40.20.10">
    <property type="entry name" value="Severin"/>
    <property type="match status" value="5"/>
</dbReference>
<comment type="similarity">
    <text evidence="1">Belongs to the villin/gelsolin family.</text>
</comment>
<reference evidence="6" key="1">
    <citation type="submission" date="2025-08" db="UniProtKB">
        <authorList>
            <consortium name="RefSeq"/>
        </authorList>
    </citation>
    <scope>IDENTIFICATION</scope>
</reference>
<dbReference type="PROSITE" id="PS51089">
    <property type="entry name" value="HP"/>
    <property type="match status" value="1"/>
</dbReference>
<dbReference type="CDD" id="cd11288">
    <property type="entry name" value="gelsolin_S5_like"/>
    <property type="match status" value="1"/>
</dbReference>
<evidence type="ECO:0000256" key="3">
    <source>
        <dbReference type="SAM" id="MobiDB-lite"/>
    </source>
</evidence>
<dbReference type="InterPro" id="IPR036886">
    <property type="entry name" value="Villin_headpiece_dom_sf"/>
</dbReference>
<proteinExistence type="inferred from homology"/>
<dbReference type="GeneID" id="101654286"/>
<feature type="domain" description="HP" evidence="4">
    <location>
        <begin position="695"/>
        <end position="761"/>
    </location>
</feature>
<evidence type="ECO:0000313" key="5">
    <source>
        <dbReference type="Proteomes" id="UP000694863"/>
    </source>
</evidence>
<accession>A0ABM1VM57</accession>
<dbReference type="CDD" id="cd11293">
    <property type="entry name" value="gelsolin_S4_like"/>
    <property type="match status" value="1"/>
</dbReference>
<dbReference type="SUPFAM" id="SSF47050">
    <property type="entry name" value="VHP, Villin headpiece domain"/>
    <property type="match status" value="1"/>
</dbReference>
<dbReference type="PRINTS" id="PR00597">
    <property type="entry name" value="GELSOLIN"/>
</dbReference>
<protein>
    <submittedName>
        <fullName evidence="6">Villin-like protein</fullName>
    </submittedName>
</protein>
<dbReference type="CDD" id="cd11289">
    <property type="entry name" value="gelsolin_S2_like"/>
    <property type="match status" value="1"/>
</dbReference>
<dbReference type="Pfam" id="PF02209">
    <property type="entry name" value="VHP"/>
    <property type="match status" value="1"/>
</dbReference>
<dbReference type="SMART" id="SM00153">
    <property type="entry name" value="VHP"/>
    <property type="match status" value="1"/>
</dbReference>
<dbReference type="SMART" id="SM00262">
    <property type="entry name" value="GEL"/>
    <property type="match status" value="5"/>
</dbReference>
<dbReference type="PANTHER" id="PTHR11977:SF30">
    <property type="entry name" value="VILLIN-LIKE PROTEIN"/>
    <property type="match status" value="1"/>
</dbReference>
<keyword evidence="2" id="KW-0009">Actin-binding</keyword>
<feature type="region of interest" description="Disordered" evidence="3">
    <location>
        <begin position="668"/>
        <end position="697"/>
    </location>
</feature>
<keyword evidence="5" id="KW-1185">Reference proteome</keyword>
<dbReference type="SUPFAM" id="SSF55753">
    <property type="entry name" value="Actin depolymerizing proteins"/>
    <property type="match status" value="5"/>
</dbReference>
<organism evidence="5 6">
    <name type="scientific">Echinops telfairi</name>
    <name type="common">Lesser hedgehog tenrec</name>
    <dbReference type="NCBI Taxonomy" id="9371"/>
    <lineage>
        <taxon>Eukaryota</taxon>
        <taxon>Metazoa</taxon>
        <taxon>Chordata</taxon>
        <taxon>Craniata</taxon>
        <taxon>Vertebrata</taxon>
        <taxon>Euteleostomi</taxon>
        <taxon>Mammalia</taxon>
        <taxon>Eutheria</taxon>
        <taxon>Afrotheria</taxon>
        <taxon>Tenrecidae</taxon>
        <taxon>Tenrecinae</taxon>
        <taxon>Echinops</taxon>
    </lineage>
</organism>
<dbReference type="InterPro" id="IPR003128">
    <property type="entry name" value="Villin_headpiece"/>
</dbReference>
<dbReference type="InterPro" id="IPR007122">
    <property type="entry name" value="Villin/Gelsolin"/>
</dbReference>
<evidence type="ECO:0000259" key="4">
    <source>
        <dbReference type="PROSITE" id="PS51089"/>
    </source>
</evidence>
<name>A0ABM1VM57_ECHTE</name>
<dbReference type="Pfam" id="PF00626">
    <property type="entry name" value="Gelsolin"/>
    <property type="match status" value="5"/>
</dbReference>
<evidence type="ECO:0000256" key="1">
    <source>
        <dbReference type="ARBA" id="ARBA00008418"/>
    </source>
</evidence>
<dbReference type="CDD" id="cd11291">
    <property type="entry name" value="gelsolin_S6_like"/>
    <property type="match status" value="1"/>
</dbReference>
<dbReference type="InterPro" id="IPR007123">
    <property type="entry name" value="Gelsolin-like_dom"/>
</dbReference>
<feature type="compositionally biased region" description="Low complexity" evidence="3">
    <location>
        <begin position="687"/>
        <end position="697"/>
    </location>
</feature>
<evidence type="ECO:0000256" key="2">
    <source>
        <dbReference type="ARBA" id="ARBA00023203"/>
    </source>
</evidence>
<dbReference type="RefSeq" id="XP_030743515.1">
    <property type="nucleotide sequence ID" value="XM_030887655.2"/>
</dbReference>
<evidence type="ECO:0000313" key="6">
    <source>
        <dbReference type="RefSeq" id="XP_030743515.1"/>
    </source>
</evidence>
<sequence length="761" mass="84891">MEIDLDLRSIECHRALHVWIIENLKMVPVPEKAYGNFFQGHCYIVLHVPQNPKAPRGPSSNLHYWVGEAASKEAQEAAETFVQRVPQALGDRAVLHREVQGHESDCFLSYFHPGILYRKGGLTYGLKHVETNVYSIRRLLHITGRKHVDATEVALSWNSFNEGDIFLLDLGKVMIQWNGPQSSSSAKARGLALTCSLRDKERGGRAQIGVVDDEGDAPELMRIMEEVLGGRRGNLRGAMPSERINQLQKANVRLYQIDHVEPCLDSCTSVPVQLDVGQLPSRPELAAKLRMVDDGSGKVEVWCIQDVGRQLLDPKHHGQLCADNCYLVLYTYQKLGRTQYILYLWQGHQASPDMIQALSRNAEELDLLYVSALVQVHVTMGSEPPHFLAMFQGQLVVFRGVARHGGKEWSVSATRLFHVRGSDSHNTKTMEVPARASSLCSRDVFLLVTPGSCYLWFGKGCTGDQREMARTVASLLSGENTDIVLEGQEPPPFWEALGGPAPYPSNKRLPEEASRFQPRLFECSSPEGCLVLTEVVFFSQEDLDKYDVMLLDTWEEIFLWLGEAVSDQKEAAVGWGREYLKTHPAGRSPATTIVLVKQGLEPPTFTGWFLTWDPYKWTVRPEPCEEVEGSLGTASNLSTLTVEINHFQLSSSLGNGPPGPLTLRALQGSQEASENELELGPKAASISTSTGSTSSLVSGVLPRERLLNQAAEDLPEGVDPARKEFYLSDSDFQAIFGKSKEDFYRMALWRQQQEKKQHGFF</sequence>
<dbReference type="Gene3D" id="1.10.950.10">
    <property type="entry name" value="Villin headpiece domain"/>
    <property type="match status" value="1"/>
</dbReference>
<dbReference type="CDD" id="cd11290">
    <property type="entry name" value="gelsolin_S1_like"/>
    <property type="match status" value="1"/>
</dbReference>